<dbReference type="PANTHER" id="PTHR48098">
    <property type="entry name" value="ENTEROCHELIN ESTERASE-RELATED"/>
    <property type="match status" value="1"/>
</dbReference>
<dbReference type="STRING" id="401472.CUREI_00910"/>
<feature type="signal peptide" evidence="2">
    <location>
        <begin position="1"/>
        <end position="27"/>
    </location>
</feature>
<evidence type="ECO:0000313" key="3">
    <source>
        <dbReference type="EMBL" id="AIL96067.1"/>
    </source>
</evidence>
<dbReference type="RefSeq" id="WP_038609349.1">
    <property type="nucleotide sequence ID" value="NZ_CP009215.1"/>
</dbReference>
<dbReference type="KEGG" id="cuv:CUREI_00910"/>
<dbReference type="Proteomes" id="UP000028939">
    <property type="component" value="Chromosome"/>
</dbReference>
<reference evidence="3 4" key="1">
    <citation type="submission" date="2014-08" db="EMBL/GenBank/DDBJ databases">
        <title>Complete genome sequence of Corynebacterium ureicelerivorans DSM 45051, a lipophilic and urea-splitting isolate from a blood culture of a septicaemia patient.</title>
        <authorList>
            <person name="Tippelt A."/>
            <person name="Albersmeier A."/>
            <person name="Brinkrolf K."/>
            <person name="Ruckert C."/>
            <person name="Tauch A."/>
        </authorList>
    </citation>
    <scope>NUCLEOTIDE SEQUENCE [LARGE SCALE GENOMIC DNA]</scope>
    <source>
        <strain evidence="3 4">IMMIB RIV-2301</strain>
    </source>
</reference>
<dbReference type="AlphaFoldDB" id="A0A077HN09"/>
<dbReference type="InterPro" id="IPR029058">
    <property type="entry name" value="AB_hydrolase_fold"/>
</dbReference>
<evidence type="ECO:0000256" key="1">
    <source>
        <dbReference type="SAM" id="MobiDB-lite"/>
    </source>
</evidence>
<protein>
    <recommendedName>
        <fullName evidence="5">Esterase</fullName>
    </recommendedName>
</protein>
<dbReference type="InterPro" id="IPR050583">
    <property type="entry name" value="Mycobacterial_A85_antigen"/>
</dbReference>
<evidence type="ECO:0008006" key="5">
    <source>
        <dbReference type="Google" id="ProtNLM"/>
    </source>
</evidence>
<feature type="chain" id="PRO_5001718863" description="Esterase" evidence="2">
    <location>
        <begin position="28"/>
        <end position="400"/>
    </location>
</feature>
<keyword evidence="4" id="KW-1185">Reference proteome</keyword>
<dbReference type="InterPro" id="IPR000801">
    <property type="entry name" value="Esterase-like"/>
</dbReference>
<dbReference type="OrthoDB" id="4510758at2"/>
<gene>
    <name evidence="3" type="ORF">CUREI_00910</name>
</gene>
<organism evidence="3 4">
    <name type="scientific">Corynebacterium ureicelerivorans</name>
    <dbReference type="NCBI Taxonomy" id="401472"/>
    <lineage>
        <taxon>Bacteria</taxon>
        <taxon>Bacillati</taxon>
        <taxon>Actinomycetota</taxon>
        <taxon>Actinomycetes</taxon>
        <taxon>Mycobacteriales</taxon>
        <taxon>Corynebacteriaceae</taxon>
        <taxon>Corynebacterium</taxon>
    </lineage>
</organism>
<dbReference type="PANTHER" id="PTHR48098:SF1">
    <property type="entry name" value="DIACYLGLYCEROL ACYLTRANSFERASE_MYCOLYLTRANSFERASE AG85A"/>
    <property type="match status" value="1"/>
</dbReference>
<dbReference type="SUPFAM" id="SSF53474">
    <property type="entry name" value="alpha/beta-Hydrolases"/>
    <property type="match status" value="1"/>
</dbReference>
<feature type="compositionally biased region" description="Polar residues" evidence="1">
    <location>
        <begin position="35"/>
        <end position="49"/>
    </location>
</feature>
<name>A0A077HN09_9CORY</name>
<dbReference type="HOGENOM" id="CLU_026624_0_2_11"/>
<dbReference type="EMBL" id="CP009215">
    <property type="protein sequence ID" value="AIL96067.1"/>
    <property type="molecule type" value="Genomic_DNA"/>
</dbReference>
<feature type="region of interest" description="Disordered" evidence="1">
    <location>
        <begin position="35"/>
        <end position="65"/>
    </location>
</feature>
<dbReference type="Gene3D" id="3.40.50.1820">
    <property type="entry name" value="alpha/beta hydrolase"/>
    <property type="match status" value="1"/>
</dbReference>
<dbReference type="GO" id="GO:0016747">
    <property type="term" value="F:acyltransferase activity, transferring groups other than amino-acyl groups"/>
    <property type="evidence" value="ECO:0007669"/>
    <property type="project" value="TreeGrafter"/>
</dbReference>
<accession>A0A077HN09</accession>
<evidence type="ECO:0000256" key="2">
    <source>
        <dbReference type="SAM" id="SignalP"/>
    </source>
</evidence>
<evidence type="ECO:0000313" key="4">
    <source>
        <dbReference type="Proteomes" id="UP000028939"/>
    </source>
</evidence>
<keyword evidence="2" id="KW-0732">Signal</keyword>
<dbReference type="Pfam" id="PF00756">
    <property type="entry name" value="Esterase"/>
    <property type="match status" value="1"/>
</dbReference>
<sequence>MKLRRPAIAVAAAALVAAGSVPTATHAAQIDETATTGEQAVAATNSPSEADSVKPLGEAPKTTNGQDQKWVGILESNQQRWPNEAVRVRSESMGRDIPVALFRATDENGQPVQGAPTVYLLNGAGGSEQNTDWVAQAFDQMYATYGRAGVNVVVPMEGAFSYYVDWADEPPVVNTYYKGKQMWSTFLAEELPGSVEPYLGANGRRAVAGLSMAATSSLLLAEHYPEKYDAVGSFSGCAATSTPVPWEFVGLTVRRAAPGVMTPEPIFGERGSEENRSKDALVNAGKLKGTAVYISNGTGLAGEGDMAGTLKERLINAGEDPAVASVVAGSNALTLQVEGGAIEAATNACTHDLLVKLAAEGVEVGHAELRNVGTHSWGTWRDDLQLSYDTVFKKALSPEL</sequence>
<proteinExistence type="predicted"/>